<dbReference type="EMBL" id="JBIMPR010000003">
    <property type="protein sequence ID" value="MFH5773555.1"/>
    <property type="molecule type" value="Genomic_DNA"/>
</dbReference>
<reference evidence="1 2" key="1">
    <citation type="submission" date="2024-10" db="EMBL/GenBank/DDBJ databases">
        <title>Paracoccus drimophilus sp. nov., a novel bacterium from corn roots in Hunan.</title>
        <authorList>
            <person name="Li X."/>
        </authorList>
    </citation>
    <scope>NUCLEOTIDE SEQUENCE [LARGE SCALE GENOMIC DNA]</scope>
    <source>
        <strain evidence="1 2">NGMCC 1.201697</strain>
    </source>
</reference>
<name>A0ABW7LJT4_9RHOB</name>
<protein>
    <submittedName>
        <fullName evidence="1">ATP-binding protein</fullName>
    </submittedName>
</protein>
<keyword evidence="1" id="KW-0067">ATP-binding</keyword>
<comment type="caution">
    <text evidence="1">The sequence shown here is derived from an EMBL/GenBank/DDBJ whole genome shotgun (WGS) entry which is preliminary data.</text>
</comment>
<sequence length="303" mass="32917">MAIKVTTANDVIEVKNLCFTIYSQPGLGKTSLAFTASRPLLLDFDKGAYRAVDRKDVVQVESWQDVAGITASDVSAYDTIIIDTVGKALDALAQDIIRSNSRLSHGGALNQQGWGQLGVRFGAFLKMLRGFGKDVVLIAHMDEQKDGDAIKERLKIAGGSKDLVLTDSDVIARISVLNRSRHLLFSPTDTAFGKDPAGIGEMPVPDAGSPEYPECLTVIIQRIKDGLNALSASQIERKSEVEWFAQSLPGMTTPEQINSVLGRAKKVGRDVSKMVVDRASALGFEFDPEAREYITHDQHNEAA</sequence>
<dbReference type="RefSeq" id="WP_395132410.1">
    <property type="nucleotide sequence ID" value="NZ_JBIMPR010000003.1"/>
</dbReference>
<dbReference type="GO" id="GO:0005524">
    <property type="term" value="F:ATP binding"/>
    <property type="evidence" value="ECO:0007669"/>
    <property type="project" value="UniProtKB-KW"/>
</dbReference>
<dbReference type="Pfam" id="PF13479">
    <property type="entry name" value="AAA_24"/>
    <property type="match status" value="1"/>
</dbReference>
<gene>
    <name evidence="1" type="ORF">ACHFJ0_04830</name>
</gene>
<accession>A0ABW7LJT4</accession>
<keyword evidence="1" id="KW-0547">Nucleotide-binding</keyword>
<evidence type="ECO:0000313" key="2">
    <source>
        <dbReference type="Proteomes" id="UP001609376"/>
    </source>
</evidence>
<proteinExistence type="predicted"/>
<evidence type="ECO:0000313" key="1">
    <source>
        <dbReference type="EMBL" id="MFH5773555.1"/>
    </source>
</evidence>
<keyword evidence="2" id="KW-1185">Reference proteome</keyword>
<organism evidence="1 2">
    <name type="scientific">Paracoccus broussonetiae subsp. drimophilus</name>
    <dbReference type="NCBI Taxonomy" id="3373869"/>
    <lineage>
        <taxon>Bacteria</taxon>
        <taxon>Pseudomonadati</taxon>
        <taxon>Pseudomonadota</taxon>
        <taxon>Alphaproteobacteria</taxon>
        <taxon>Rhodobacterales</taxon>
        <taxon>Paracoccaceae</taxon>
        <taxon>Paracoccus</taxon>
        <taxon>Paracoccus broussonetiae</taxon>
    </lineage>
</organism>
<dbReference type="Proteomes" id="UP001609376">
    <property type="component" value="Unassembled WGS sequence"/>
</dbReference>